<dbReference type="SMART" id="SM00345">
    <property type="entry name" value="HTH_GNTR"/>
    <property type="match status" value="1"/>
</dbReference>
<dbReference type="Pfam" id="PF07729">
    <property type="entry name" value="FCD"/>
    <property type="match status" value="1"/>
</dbReference>
<dbReference type="InterPro" id="IPR036388">
    <property type="entry name" value="WH-like_DNA-bd_sf"/>
</dbReference>
<proteinExistence type="predicted"/>
<dbReference type="InterPro" id="IPR011711">
    <property type="entry name" value="GntR_C"/>
</dbReference>
<keyword evidence="3" id="KW-0804">Transcription</keyword>
<gene>
    <name evidence="5" type="ORF">STVIR_7896</name>
</gene>
<dbReference type="PRINTS" id="PR00035">
    <property type="entry name" value="HTHGNTR"/>
</dbReference>
<evidence type="ECO:0000256" key="2">
    <source>
        <dbReference type="ARBA" id="ARBA00023125"/>
    </source>
</evidence>
<evidence type="ECO:0000313" key="6">
    <source>
        <dbReference type="Proteomes" id="UP000011205"/>
    </source>
</evidence>
<dbReference type="GO" id="GO:0003677">
    <property type="term" value="F:DNA binding"/>
    <property type="evidence" value="ECO:0007669"/>
    <property type="project" value="UniProtKB-KW"/>
</dbReference>
<sequence length="220" mass="24273">MEVARRLLDHLLTSGRLRAGDRLPSEREMAETFGVGRSAVREALKSLSLLGLLEIRQGDGTYVRGATSDLLPQVLEWGLMLGDHTMDQLLEARACVEVDLAELAALHRTDNDLLALESHLARMQAAHDDPERYIEVDLAFHRALAQASHNSALAGFQARLESLVAVWIKQNVRKPGEGKLAEHETVLKAVRAADAKRARAAMHAHMDSATRRLRAKLGRA</sequence>
<organism evidence="5 6">
    <name type="scientific">Streptomyces viridochromogenes Tue57</name>
    <dbReference type="NCBI Taxonomy" id="1160705"/>
    <lineage>
        <taxon>Bacteria</taxon>
        <taxon>Bacillati</taxon>
        <taxon>Actinomycetota</taxon>
        <taxon>Actinomycetes</taxon>
        <taxon>Kitasatosporales</taxon>
        <taxon>Streptomycetaceae</taxon>
        <taxon>Streptomyces</taxon>
    </lineage>
</organism>
<feature type="domain" description="HTH gntR-type" evidence="4">
    <location>
        <begin position="1"/>
        <end position="66"/>
    </location>
</feature>
<name>L8P0R9_STRVR</name>
<evidence type="ECO:0000256" key="1">
    <source>
        <dbReference type="ARBA" id="ARBA00023015"/>
    </source>
</evidence>
<dbReference type="PROSITE" id="PS50949">
    <property type="entry name" value="HTH_GNTR"/>
    <property type="match status" value="1"/>
</dbReference>
<keyword evidence="2" id="KW-0238">DNA-binding</keyword>
<keyword evidence="1" id="KW-0805">Transcription regulation</keyword>
<dbReference type="EMBL" id="AMLP01000245">
    <property type="protein sequence ID" value="ELS51146.1"/>
    <property type="molecule type" value="Genomic_DNA"/>
</dbReference>
<dbReference type="PANTHER" id="PTHR43537">
    <property type="entry name" value="TRANSCRIPTIONAL REGULATOR, GNTR FAMILY"/>
    <property type="match status" value="1"/>
</dbReference>
<evidence type="ECO:0000313" key="5">
    <source>
        <dbReference type="EMBL" id="ELS51146.1"/>
    </source>
</evidence>
<dbReference type="PATRIC" id="fig|1160705.3.peg.7805"/>
<dbReference type="AlphaFoldDB" id="L8P0R9"/>
<dbReference type="Proteomes" id="UP000011205">
    <property type="component" value="Unassembled WGS sequence"/>
</dbReference>
<evidence type="ECO:0000256" key="3">
    <source>
        <dbReference type="ARBA" id="ARBA00023163"/>
    </source>
</evidence>
<accession>L8P0R9</accession>
<comment type="caution">
    <text evidence="5">The sequence shown here is derived from an EMBL/GenBank/DDBJ whole genome shotgun (WGS) entry which is preliminary data.</text>
</comment>
<protein>
    <recommendedName>
        <fullName evidence="4">HTH gntR-type domain-containing protein</fullName>
    </recommendedName>
</protein>
<dbReference type="CDD" id="cd07377">
    <property type="entry name" value="WHTH_GntR"/>
    <property type="match status" value="1"/>
</dbReference>
<dbReference type="GO" id="GO:0003700">
    <property type="term" value="F:DNA-binding transcription factor activity"/>
    <property type="evidence" value="ECO:0007669"/>
    <property type="project" value="InterPro"/>
</dbReference>
<evidence type="ECO:0000259" key="4">
    <source>
        <dbReference type="PROSITE" id="PS50949"/>
    </source>
</evidence>
<dbReference type="SMART" id="SM00895">
    <property type="entry name" value="FCD"/>
    <property type="match status" value="1"/>
</dbReference>
<reference evidence="5 6" key="1">
    <citation type="journal article" date="2013" name="Genome Announc.">
        <title>Draft Genome Sequence of Streptomyces viridochromogenes Strain Tu57, Producer of Avilamycin.</title>
        <authorList>
            <person name="Gruning B.A."/>
            <person name="Erxleben A."/>
            <person name="Hahnlein A."/>
            <person name="Gunther S."/>
        </authorList>
    </citation>
    <scope>NUCLEOTIDE SEQUENCE [LARGE SCALE GENOMIC DNA]</scope>
    <source>
        <strain evidence="5 6">Tue57</strain>
    </source>
</reference>
<dbReference type="InterPro" id="IPR000524">
    <property type="entry name" value="Tscrpt_reg_HTH_GntR"/>
</dbReference>
<dbReference type="Gene3D" id="1.10.10.10">
    <property type="entry name" value="Winged helix-like DNA-binding domain superfamily/Winged helix DNA-binding domain"/>
    <property type="match status" value="1"/>
</dbReference>
<dbReference type="PANTHER" id="PTHR43537:SF5">
    <property type="entry name" value="UXU OPERON TRANSCRIPTIONAL REGULATOR"/>
    <property type="match status" value="1"/>
</dbReference>
<dbReference type="Gene3D" id="1.20.120.530">
    <property type="entry name" value="GntR ligand-binding domain-like"/>
    <property type="match status" value="1"/>
</dbReference>
<dbReference type="SUPFAM" id="SSF48008">
    <property type="entry name" value="GntR ligand-binding domain-like"/>
    <property type="match status" value="1"/>
</dbReference>
<dbReference type="SUPFAM" id="SSF46785">
    <property type="entry name" value="Winged helix' DNA-binding domain"/>
    <property type="match status" value="1"/>
</dbReference>
<dbReference type="Pfam" id="PF00392">
    <property type="entry name" value="GntR"/>
    <property type="match status" value="1"/>
</dbReference>
<dbReference type="InterPro" id="IPR008920">
    <property type="entry name" value="TF_FadR/GntR_C"/>
</dbReference>
<dbReference type="InterPro" id="IPR036390">
    <property type="entry name" value="WH_DNA-bd_sf"/>
</dbReference>